<evidence type="ECO:0000256" key="4">
    <source>
        <dbReference type="ARBA" id="ARBA00023125"/>
    </source>
</evidence>
<dbReference type="InterPro" id="IPR011006">
    <property type="entry name" value="CheY-like_superfamily"/>
</dbReference>
<comment type="caution">
    <text evidence="9">The sequence shown here is derived from an EMBL/GenBank/DDBJ whole genome shotgun (WGS) entry which is preliminary data.</text>
</comment>
<evidence type="ECO:0000256" key="6">
    <source>
        <dbReference type="PROSITE-ProRule" id="PRU00169"/>
    </source>
</evidence>
<dbReference type="InterPro" id="IPR003593">
    <property type="entry name" value="AAA+_ATPase"/>
</dbReference>
<evidence type="ECO:0000259" key="7">
    <source>
        <dbReference type="PROSITE" id="PS50045"/>
    </source>
</evidence>
<dbReference type="Pfam" id="PF25601">
    <property type="entry name" value="AAA_lid_14"/>
    <property type="match status" value="1"/>
</dbReference>
<reference evidence="9 10" key="1">
    <citation type="submission" date="2024-06" db="EMBL/GenBank/DDBJ databases">
        <authorList>
            <person name="Li F."/>
        </authorList>
    </citation>
    <scope>NUCLEOTIDE SEQUENCE [LARGE SCALE GENOMIC DNA]</scope>
    <source>
        <strain evidence="9 10">GXAS 311</strain>
    </source>
</reference>
<feature type="modified residue" description="4-aspartylphosphate" evidence="6">
    <location>
        <position position="53"/>
    </location>
</feature>
<keyword evidence="2" id="KW-0067">ATP-binding</keyword>
<evidence type="ECO:0000256" key="2">
    <source>
        <dbReference type="ARBA" id="ARBA00022840"/>
    </source>
</evidence>
<dbReference type="SMART" id="SM00448">
    <property type="entry name" value="REC"/>
    <property type="match status" value="1"/>
</dbReference>
<dbReference type="InterPro" id="IPR001789">
    <property type="entry name" value="Sig_transdc_resp-reg_receiver"/>
</dbReference>
<dbReference type="InterPro" id="IPR027417">
    <property type="entry name" value="P-loop_NTPase"/>
</dbReference>
<proteinExistence type="predicted"/>
<dbReference type="Pfam" id="PF00158">
    <property type="entry name" value="Sigma54_activat"/>
    <property type="match status" value="1"/>
</dbReference>
<accession>A0ABV2BU07</accession>
<dbReference type="Gene3D" id="1.10.8.60">
    <property type="match status" value="1"/>
</dbReference>
<evidence type="ECO:0000259" key="8">
    <source>
        <dbReference type="PROSITE" id="PS50110"/>
    </source>
</evidence>
<dbReference type="EMBL" id="JBEVCJ010000009">
    <property type="protein sequence ID" value="MET1255407.1"/>
    <property type="molecule type" value="Genomic_DNA"/>
</dbReference>
<dbReference type="PROSITE" id="PS50110">
    <property type="entry name" value="RESPONSE_REGULATORY"/>
    <property type="match status" value="1"/>
</dbReference>
<dbReference type="PROSITE" id="PS00688">
    <property type="entry name" value="SIGMA54_INTERACT_3"/>
    <property type="match status" value="1"/>
</dbReference>
<dbReference type="SMART" id="SM00382">
    <property type="entry name" value="AAA"/>
    <property type="match status" value="1"/>
</dbReference>
<dbReference type="InterPro" id="IPR002197">
    <property type="entry name" value="HTH_Fis"/>
</dbReference>
<dbReference type="SUPFAM" id="SSF46689">
    <property type="entry name" value="Homeodomain-like"/>
    <property type="match status" value="1"/>
</dbReference>
<keyword evidence="5" id="KW-0804">Transcription</keyword>
<dbReference type="RefSeq" id="WP_353895992.1">
    <property type="nucleotide sequence ID" value="NZ_JBEVCJ010000009.1"/>
</dbReference>
<organism evidence="9 10">
    <name type="scientific">Aliikangiella maris</name>
    <dbReference type="NCBI Taxonomy" id="3162458"/>
    <lineage>
        <taxon>Bacteria</taxon>
        <taxon>Pseudomonadati</taxon>
        <taxon>Pseudomonadota</taxon>
        <taxon>Gammaproteobacteria</taxon>
        <taxon>Oceanospirillales</taxon>
        <taxon>Pleioneaceae</taxon>
        <taxon>Aliikangiella</taxon>
    </lineage>
</organism>
<dbReference type="CDD" id="cd00009">
    <property type="entry name" value="AAA"/>
    <property type="match status" value="1"/>
</dbReference>
<protein>
    <submittedName>
        <fullName evidence="9">Sigma-54 dependent transcriptional regulator</fullName>
    </submittedName>
</protein>
<keyword evidence="4" id="KW-0238">DNA-binding</keyword>
<keyword evidence="3" id="KW-0805">Transcription regulation</keyword>
<evidence type="ECO:0000256" key="1">
    <source>
        <dbReference type="ARBA" id="ARBA00022741"/>
    </source>
</evidence>
<dbReference type="PANTHER" id="PTHR32071">
    <property type="entry name" value="TRANSCRIPTIONAL REGULATORY PROTEIN"/>
    <property type="match status" value="1"/>
</dbReference>
<dbReference type="Gene3D" id="3.40.50.300">
    <property type="entry name" value="P-loop containing nucleotide triphosphate hydrolases"/>
    <property type="match status" value="1"/>
</dbReference>
<dbReference type="Proteomes" id="UP001548189">
    <property type="component" value="Unassembled WGS sequence"/>
</dbReference>
<evidence type="ECO:0000256" key="5">
    <source>
        <dbReference type="ARBA" id="ARBA00023163"/>
    </source>
</evidence>
<dbReference type="PROSITE" id="PS50045">
    <property type="entry name" value="SIGMA54_INTERACT_4"/>
    <property type="match status" value="1"/>
</dbReference>
<keyword evidence="6" id="KW-0597">Phosphoprotein</keyword>
<dbReference type="InterPro" id="IPR025943">
    <property type="entry name" value="Sigma_54_int_dom_ATP-bd_2"/>
</dbReference>
<dbReference type="Pfam" id="PF00072">
    <property type="entry name" value="Response_reg"/>
    <property type="match status" value="1"/>
</dbReference>
<keyword evidence="10" id="KW-1185">Reference proteome</keyword>
<dbReference type="Gene3D" id="1.10.10.60">
    <property type="entry name" value="Homeodomain-like"/>
    <property type="match status" value="1"/>
</dbReference>
<dbReference type="SUPFAM" id="SSF52172">
    <property type="entry name" value="CheY-like"/>
    <property type="match status" value="1"/>
</dbReference>
<dbReference type="InterPro" id="IPR058031">
    <property type="entry name" value="AAA_lid_NorR"/>
</dbReference>
<evidence type="ECO:0000313" key="10">
    <source>
        <dbReference type="Proteomes" id="UP001548189"/>
    </source>
</evidence>
<gene>
    <name evidence="9" type="ORF">ABVT43_09740</name>
</gene>
<feature type="domain" description="Sigma-54 factor interaction" evidence="7">
    <location>
        <begin position="151"/>
        <end position="380"/>
    </location>
</feature>
<name>A0ABV2BU07_9GAMM</name>
<dbReference type="Pfam" id="PF02954">
    <property type="entry name" value="HTH_8"/>
    <property type="match status" value="1"/>
</dbReference>
<feature type="domain" description="Response regulatory" evidence="8">
    <location>
        <begin position="4"/>
        <end position="123"/>
    </location>
</feature>
<dbReference type="InterPro" id="IPR002078">
    <property type="entry name" value="Sigma_54_int"/>
</dbReference>
<dbReference type="InterPro" id="IPR009057">
    <property type="entry name" value="Homeodomain-like_sf"/>
</dbReference>
<sequence length="469" mass="52141">MSPQILITDDDNDILSALSLLLKSEGYSVNTANSPEQAIEKFRAHNFDLIILDLNYARDTTSGEEGIQLIAALRQLDETIPIVVMTGWGTIEVAVSTMKNGANDFIQKPWENDRLLAIIANQLKLAKSHRQFAKLSQENQLLQAEFYSHNVIAESSAMQQIIGTLKHLAQSDVSVLLTGENGTGKSLFARLIHDNSPRSKHSMVSVNMGAVTESLFESEMFGHVKGAFTDAKTTRIGRFELADEGTLFLDEIANTPISQQAKLLRVLEDRQFEKVGSSKTQHVDIRLIAATNADLQQAVNAGQFRKDLLYRVNTMTIEIPPLRQRSADILPLANNFLTQIANKHNKPQLTIALDARQALQNYAWPGNVRELGHVMERASILCQTNEIGRNDLRLDIEGEFTATPTAKLASVSQQPQDTSADLRSLNEIEKDIIINRLDYYKGNAIEAAKSLGVSRSAFYRKLDKIKSET</sequence>
<evidence type="ECO:0000256" key="3">
    <source>
        <dbReference type="ARBA" id="ARBA00023015"/>
    </source>
</evidence>
<dbReference type="SUPFAM" id="SSF52540">
    <property type="entry name" value="P-loop containing nucleoside triphosphate hydrolases"/>
    <property type="match status" value="1"/>
</dbReference>
<dbReference type="InterPro" id="IPR025944">
    <property type="entry name" value="Sigma_54_int_dom_CS"/>
</dbReference>
<keyword evidence="1" id="KW-0547">Nucleotide-binding</keyword>
<dbReference type="Gene3D" id="3.40.50.2300">
    <property type="match status" value="1"/>
</dbReference>
<evidence type="ECO:0000313" key="9">
    <source>
        <dbReference type="EMBL" id="MET1255407.1"/>
    </source>
</evidence>
<dbReference type="PROSITE" id="PS00676">
    <property type="entry name" value="SIGMA54_INTERACT_2"/>
    <property type="match status" value="1"/>
</dbReference>